<dbReference type="InterPro" id="IPR011088">
    <property type="entry name" value="Phage_phiNM3_A0EWY4"/>
</dbReference>
<dbReference type="Proteomes" id="UP001161391">
    <property type="component" value="Unassembled WGS sequence"/>
</dbReference>
<keyword evidence="1" id="KW-0812">Transmembrane</keyword>
<evidence type="ECO:0000313" key="2">
    <source>
        <dbReference type="EMBL" id="GLQ24371.1"/>
    </source>
</evidence>
<sequence>MKYLRHIPAFILFVVGAVLLNYYLPDRDVVQIVGTEVKRIDVETGAPFWDRADIGTVEGATRDVRFINAQDKNGRTRVYRNEDTGWGFPPYFKFDSGDVTALAQSLAKGDGDWVAVRHYGWRIKLFSIFPNATSIKRVSGPDALLIPWFNIVFIGLLLGLWFWIWRTIRRFKAARIDPTLDKVGDSVGDAAREVGETVGEGRTQVQGFWRKLFGSPAPKPPKK</sequence>
<accession>A0ABQ5V9Z9</accession>
<comment type="caution">
    <text evidence="2">The sequence shown here is derived from an EMBL/GenBank/DDBJ whole genome shotgun (WGS) entry which is preliminary data.</text>
</comment>
<evidence type="ECO:0000313" key="3">
    <source>
        <dbReference type="Proteomes" id="UP001161391"/>
    </source>
</evidence>
<dbReference type="RefSeq" id="WP_284390697.1">
    <property type="nucleotide sequence ID" value="NZ_BSNK01000002.1"/>
</dbReference>
<feature type="transmembrane region" description="Helical" evidence="1">
    <location>
        <begin position="145"/>
        <end position="165"/>
    </location>
</feature>
<dbReference type="Pfam" id="PF07509">
    <property type="entry name" value="DUF1523"/>
    <property type="match status" value="1"/>
</dbReference>
<proteinExistence type="predicted"/>
<keyword evidence="1" id="KW-1133">Transmembrane helix</keyword>
<reference evidence="2" key="1">
    <citation type="journal article" date="2014" name="Int. J. Syst. Evol. Microbiol.">
        <title>Complete genome of a new Firmicutes species belonging to the dominant human colonic microbiota ('Ruminococcus bicirculans') reveals two chromosomes and a selective capacity to utilize plant glucans.</title>
        <authorList>
            <consortium name="NISC Comparative Sequencing Program"/>
            <person name="Wegmann U."/>
            <person name="Louis P."/>
            <person name="Goesmann A."/>
            <person name="Henrissat B."/>
            <person name="Duncan S.H."/>
            <person name="Flint H.J."/>
        </authorList>
    </citation>
    <scope>NUCLEOTIDE SEQUENCE</scope>
    <source>
        <strain evidence="2">NBRC 108219</strain>
    </source>
</reference>
<organism evidence="2 3">
    <name type="scientific">Algimonas ampicilliniresistens</name>
    <dbReference type="NCBI Taxonomy" id="1298735"/>
    <lineage>
        <taxon>Bacteria</taxon>
        <taxon>Pseudomonadati</taxon>
        <taxon>Pseudomonadota</taxon>
        <taxon>Alphaproteobacteria</taxon>
        <taxon>Maricaulales</taxon>
        <taxon>Robiginitomaculaceae</taxon>
        <taxon>Algimonas</taxon>
    </lineage>
</organism>
<reference evidence="2" key="2">
    <citation type="submission" date="2023-01" db="EMBL/GenBank/DDBJ databases">
        <title>Draft genome sequence of Algimonas ampicilliniresistens strain NBRC 108219.</title>
        <authorList>
            <person name="Sun Q."/>
            <person name="Mori K."/>
        </authorList>
    </citation>
    <scope>NUCLEOTIDE SEQUENCE</scope>
    <source>
        <strain evidence="2">NBRC 108219</strain>
    </source>
</reference>
<keyword evidence="1" id="KW-0472">Membrane</keyword>
<evidence type="ECO:0008006" key="4">
    <source>
        <dbReference type="Google" id="ProtNLM"/>
    </source>
</evidence>
<gene>
    <name evidence="2" type="ORF">GCM10007853_22450</name>
</gene>
<name>A0ABQ5V9Z9_9PROT</name>
<keyword evidence="3" id="KW-1185">Reference proteome</keyword>
<protein>
    <recommendedName>
        <fullName evidence="4">DUF1523 family protein</fullName>
    </recommendedName>
</protein>
<dbReference type="EMBL" id="BSNK01000002">
    <property type="protein sequence ID" value="GLQ24371.1"/>
    <property type="molecule type" value="Genomic_DNA"/>
</dbReference>
<feature type="transmembrane region" description="Helical" evidence="1">
    <location>
        <begin position="7"/>
        <end position="24"/>
    </location>
</feature>
<evidence type="ECO:0000256" key="1">
    <source>
        <dbReference type="SAM" id="Phobius"/>
    </source>
</evidence>